<comment type="subcellular location">
    <subcellularLocation>
        <location evidence="1">Cell membrane</location>
        <topology evidence="1">Multi-pass membrane protein</topology>
    </subcellularLocation>
</comment>
<dbReference type="GO" id="GO:0009246">
    <property type="term" value="P:enterobacterial common antigen biosynthetic process"/>
    <property type="evidence" value="ECO:0007669"/>
    <property type="project" value="TreeGrafter"/>
</dbReference>
<dbReference type="RefSeq" id="WP_172990455.1">
    <property type="nucleotide sequence ID" value="NZ_CP054038.1"/>
</dbReference>
<keyword evidence="9" id="KW-0808">Transferase</keyword>
<dbReference type="GO" id="GO:0005886">
    <property type="term" value="C:plasma membrane"/>
    <property type="evidence" value="ECO:0007669"/>
    <property type="project" value="UniProtKB-SubCell"/>
</dbReference>
<dbReference type="AlphaFoldDB" id="A0A7D4Q8N7"/>
<feature type="transmembrane region" description="Helical" evidence="7">
    <location>
        <begin position="321"/>
        <end position="340"/>
    </location>
</feature>
<gene>
    <name evidence="9" type="ORF">HQM25_12075</name>
</gene>
<keyword evidence="3" id="KW-1003">Cell membrane</keyword>
<comment type="similarity">
    <text evidence="2">Belongs to the acyltransferase 3 family.</text>
</comment>
<evidence type="ECO:0000256" key="4">
    <source>
        <dbReference type="ARBA" id="ARBA00022692"/>
    </source>
</evidence>
<reference evidence="9 10" key="1">
    <citation type="submission" date="2020-05" db="EMBL/GenBank/DDBJ databases">
        <title>Strain PA2F3 complete genome.</title>
        <authorList>
            <person name="Kim Y.-S."/>
            <person name="Kim S.-J."/>
            <person name="Jung H.-k."/>
            <person name="Kim S.-E."/>
            <person name="Kim K.-H."/>
        </authorList>
    </citation>
    <scope>NUCLEOTIDE SEQUENCE [LARGE SCALE GENOMIC DNA]</scope>
    <source>
        <strain evidence="9 10">PA2F3</strain>
    </source>
</reference>
<sequence length="350" mass="37964">MERQPALDLLRVIAIIGVIAIHVFGAIVGNPDVRGSATWWAAVAIDLGFVWVVPMFVLVSGALLLTSRAQDSGPGHFYRKRLLRLGPAFVFWQVFYLWVVRAGMSGQELPLGTVVQLLADGTPYTHLYFLWLIVGLYAVAPVIWPFLRDGDRRRGLALAGVLLLVTALAYTTAAVLTWGGVTRTLQLSAFTQWLPYVGYFVAGFALSGIVLRRSRALIALAVAAIVLAGIVWEYGAAEPGTALRAILPVGYTSLPTMIATVCLFLAVVGLAAAWRPKPAVRRALVTLSDASFGVFLVHFVVLVGLRLLIPAFVPADRSLPIALLLWILVVVISFAIAIAARRVPFVRRVF</sequence>
<keyword evidence="4 7" id="KW-0812">Transmembrane</keyword>
<name>A0A7D4Q8N7_9MICO</name>
<protein>
    <submittedName>
        <fullName evidence="9">Acyltransferase</fullName>
    </submittedName>
</protein>
<feature type="transmembrane region" description="Helical" evidence="7">
    <location>
        <begin position="286"/>
        <end position="309"/>
    </location>
</feature>
<organism evidence="9 10">
    <name type="scientific">Microbacterium hominis</name>
    <dbReference type="NCBI Taxonomy" id="162426"/>
    <lineage>
        <taxon>Bacteria</taxon>
        <taxon>Bacillati</taxon>
        <taxon>Actinomycetota</taxon>
        <taxon>Actinomycetes</taxon>
        <taxon>Micrococcales</taxon>
        <taxon>Microbacteriaceae</taxon>
        <taxon>Microbacterium</taxon>
    </lineage>
</organism>
<evidence type="ECO:0000313" key="9">
    <source>
        <dbReference type="EMBL" id="QKJ20019.1"/>
    </source>
</evidence>
<feature type="transmembrane region" description="Helical" evidence="7">
    <location>
        <begin position="156"/>
        <end position="181"/>
    </location>
</feature>
<feature type="transmembrane region" description="Helical" evidence="7">
    <location>
        <begin position="216"/>
        <end position="234"/>
    </location>
</feature>
<evidence type="ECO:0000256" key="5">
    <source>
        <dbReference type="ARBA" id="ARBA00022989"/>
    </source>
</evidence>
<feature type="transmembrane region" description="Helical" evidence="7">
    <location>
        <begin position="85"/>
        <end position="104"/>
    </location>
</feature>
<evidence type="ECO:0000256" key="3">
    <source>
        <dbReference type="ARBA" id="ARBA00022475"/>
    </source>
</evidence>
<feature type="transmembrane region" description="Helical" evidence="7">
    <location>
        <begin position="254"/>
        <end position="274"/>
    </location>
</feature>
<keyword evidence="5 7" id="KW-1133">Transmembrane helix</keyword>
<dbReference type="PANTHER" id="PTHR40074">
    <property type="entry name" value="O-ACETYLTRANSFERASE WECH"/>
    <property type="match status" value="1"/>
</dbReference>
<feature type="domain" description="Acyltransferase 3" evidence="8">
    <location>
        <begin position="6"/>
        <end position="339"/>
    </location>
</feature>
<feature type="transmembrane region" description="Helical" evidence="7">
    <location>
        <begin position="39"/>
        <end position="65"/>
    </location>
</feature>
<evidence type="ECO:0000256" key="7">
    <source>
        <dbReference type="SAM" id="Phobius"/>
    </source>
</evidence>
<evidence type="ECO:0000259" key="8">
    <source>
        <dbReference type="Pfam" id="PF01757"/>
    </source>
</evidence>
<accession>A0A7D4Q8N7</accession>
<dbReference type="EMBL" id="CP054038">
    <property type="protein sequence ID" value="QKJ20019.1"/>
    <property type="molecule type" value="Genomic_DNA"/>
</dbReference>
<feature type="transmembrane region" description="Helical" evidence="7">
    <location>
        <begin position="193"/>
        <end position="211"/>
    </location>
</feature>
<proteinExistence type="inferred from homology"/>
<keyword evidence="9" id="KW-0012">Acyltransferase</keyword>
<dbReference type="InterPro" id="IPR002656">
    <property type="entry name" value="Acyl_transf_3_dom"/>
</dbReference>
<keyword evidence="6 7" id="KW-0472">Membrane</keyword>
<evidence type="ECO:0000313" key="10">
    <source>
        <dbReference type="Proteomes" id="UP000502498"/>
    </source>
</evidence>
<feature type="transmembrane region" description="Helical" evidence="7">
    <location>
        <begin position="124"/>
        <end position="144"/>
    </location>
</feature>
<evidence type="ECO:0000256" key="6">
    <source>
        <dbReference type="ARBA" id="ARBA00023136"/>
    </source>
</evidence>
<evidence type="ECO:0000256" key="1">
    <source>
        <dbReference type="ARBA" id="ARBA00004651"/>
    </source>
</evidence>
<evidence type="ECO:0000256" key="2">
    <source>
        <dbReference type="ARBA" id="ARBA00007400"/>
    </source>
</evidence>
<dbReference type="PANTHER" id="PTHR40074:SF2">
    <property type="entry name" value="O-ACETYLTRANSFERASE WECH"/>
    <property type="match status" value="1"/>
</dbReference>
<dbReference type="GO" id="GO:0016413">
    <property type="term" value="F:O-acetyltransferase activity"/>
    <property type="evidence" value="ECO:0007669"/>
    <property type="project" value="TreeGrafter"/>
</dbReference>
<dbReference type="Pfam" id="PF01757">
    <property type="entry name" value="Acyl_transf_3"/>
    <property type="match status" value="1"/>
</dbReference>
<dbReference type="Proteomes" id="UP000502498">
    <property type="component" value="Chromosome"/>
</dbReference>
<feature type="transmembrane region" description="Helical" evidence="7">
    <location>
        <begin position="9"/>
        <end position="27"/>
    </location>
</feature>